<dbReference type="Pfam" id="PF06201">
    <property type="entry name" value="PITH"/>
    <property type="match status" value="1"/>
</dbReference>
<dbReference type="PANTHER" id="PTHR12175">
    <property type="entry name" value="AD039 HT014 THIOREDOXIN FAMILY TRP26"/>
    <property type="match status" value="1"/>
</dbReference>
<evidence type="ECO:0000256" key="2">
    <source>
        <dbReference type="SAM" id="MobiDB-lite"/>
    </source>
</evidence>
<name>A0A8H5MBQ5_9AGAR</name>
<feature type="domain" description="PITH" evidence="3">
    <location>
        <begin position="21"/>
        <end position="188"/>
    </location>
</feature>
<accession>A0A8H5MBQ5</accession>
<gene>
    <name evidence="4" type="ORF">D9615_000245</name>
</gene>
<organism evidence="4 5">
    <name type="scientific">Tricholomella constricta</name>
    <dbReference type="NCBI Taxonomy" id="117010"/>
    <lineage>
        <taxon>Eukaryota</taxon>
        <taxon>Fungi</taxon>
        <taxon>Dikarya</taxon>
        <taxon>Basidiomycota</taxon>
        <taxon>Agaricomycotina</taxon>
        <taxon>Agaricomycetes</taxon>
        <taxon>Agaricomycetidae</taxon>
        <taxon>Agaricales</taxon>
        <taxon>Tricholomatineae</taxon>
        <taxon>Lyophyllaceae</taxon>
        <taxon>Tricholomella</taxon>
    </lineage>
</organism>
<keyword evidence="5" id="KW-1185">Reference proteome</keyword>
<dbReference type="PANTHER" id="PTHR12175:SF1">
    <property type="entry name" value="PITH DOMAIN-CONTAINING PROTEIN 1"/>
    <property type="match status" value="1"/>
</dbReference>
<dbReference type="SUPFAM" id="SSF49785">
    <property type="entry name" value="Galactose-binding domain-like"/>
    <property type="match status" value="1"/>
</dbReference>
<evidence type="ECO:0000256" key="1">
    <source>
        <dbReference type="ARBA" id="ARBA00025788"/>
    </source>
</evidence>
<dbReference type="OrthoDB" id="2635at2759"/>
<dbReference type="GO" id="GO:0005737">
    <property type="term" value="C:cytoplasm"/>
    <property type="evidence" value="ECO:0007669"/>
    <property type="project" value="UniProtKB-ARBA"/>
</dbReference>
<feature type="compositionally biased region" description="Basic and acidic residues" evidence="2">
    <location>
        <begin position="8"/>
        <end position="24"/>
    </location>
</feature>
<dbReference type="InterPro" id="IPR045099">
    <property type="entry name" value="PITH1-like"/>
</dbReference>
<protein>
    <recommendedName>
        <fullName evidence="3">PITH domain-containing protein</fullName>
    </recommendedName>
</protein>
<comment type="similarity">
    <text evidence="1">Belongs to the PITHD1 family.</text>
</comment>
<sequence length="188" mass="20840">MSHNHASCGDESHDHDHDHGHDTSDLGPQDNLYVHIDRPNVIALNTNGRGPEVIKPWHQRLDESISIESDADDQIIMRIPFTGSIRLRSLLLKTGPTDQTPSKVALFANAANLDFDDISDRKPTQEFDVAQGREVGEYAVKTSQFSNISSLTLFFPASQGADTTQIYYIGFLGHWTEVHPSFAASLNV</sequence>
<dbReference type="Gene3D" id="2.60.120.470">
    <property type="entry name" value="PITH domain"/>
    <property type="match status" value="1"/>
</dbReference>
<evidence type="ECO:0000313" key="4">
    <source>
        <dbReference type="EMBL" id="KAF5388087.1"/>
    </source>
</evidence>
<dbReference type="AlphaFoldDB" id="A0A8H5MBQ5"/>
<dbReference type="InterPro" id="IPR037047">
    <property type="entry name" value="PITH_dom_sf"/>
</dbReference>
<dbReference type="GO" id="GO:0005634">
    <property type="term" value="C:nucleus"/>
    <property type="evidence" value="ECO:0007669"/>
    <property type="project" value="TreeGrafter"/>
</dbReference>
<dbReference type="EMBL" id="JAACJP010000001">
    <property type="protein sequence ID" value="KAF5388087.1"/>
    <property type="molecule type" value="Genomic_DNA"/>
</dbReference>
<comment type="caution">
    <text evidence="4">The sequence shown here is derived from an EMBL/GenBank/DDBJ whole genome shotgun (WGS) entry which is preliminary data.</text>
</comment>
<evidence type="ECO:0000259" key="3">
    <source>
        <dbReference type="PROSITE" id="PS51532"/>
    </source>
</evidence>
<dbReference type="InterPro" id="IPR008979">
    <property type="entry name" value="Galactose-bd-like_sf"/>
</dbReference>
<feature type="region of interest" description="Disordered" evidence="2">
    <location>
        <begin position="1"/>
        <end position="31"/>
    </location>
</feature>
<proteinExistence type="inferred from homology"/>
<dbReference type="Proteomes" id="UP000565441">
    <property type="component" value="Unassembled WGS sequence"/>
</dbReference>
<dbReference type="InterPro" id="IPR010400">
    <property type="entry name" value="PITH_dom"/>
</dbReference>
<reference evidence="4 5" key="1">
    <citation type="journal article" date="2020" name="ISME J.">
        <title>Uncovering the hidden diversity of litter-decomposition mechanisms in mushroom-forming fungi.</title>
        <authorList>
            <person name="Floudas D."/>
            <person name="Bentzer J."/>
            <person name="Ahren D."/>
            <person name="Johansson T."/>
            <person name="Persson P."/>
            <person name="Tunlid A."/>
        </authorList>
    </citation>
    <scope>NUCLEOTIDE SEQUENCE [LARGE SCALE GENOMIC DNA]</scope>
    <source>
        <strain evidence="4 5">CBS 661.87</strain>
    </source>
</reference>
<evidence type="ECO:0000313" key="5">
    <source>
        <dbReference type="Proteomes" id="UP000565441"/>
    </source>
</evidence>
<dbReference type="PROSITE" id="PS51532">
    <property type="entry name" value="PITH"/>
    <property type="match status" value="1"/>
</dbReference>